<dbReference type="Gene3D" id="1.20.120.20">
    <property type="entry name" value="Apolipoprotein"/>
    <property type="match status" value="1"/>
</dbReference>
<dbReference type="RefSeq" id="WP_343751106.1">
    <property type="nucleotide sequence ID" value="NZ_BAAADM010000015.1"/>
</dbReference>
<feature type="transmembrane region" description="Helical" evidence="8">
    <location>
        <begin position="26"/>
        <end position="46"/>
    </location>
</feature>
<keyword evidence="5 8" id="KW-0472">Membrane</keyword>
<evidence type="ECO:0000259" key="9">
    <source>
        <dbReference type="Pfam" id="PF01618"/>
    </source>
</evidence>
<keyword evidence="6" id="KW-0813">Transport</keyword>
<keyword evidence="11" id="KW-1185">Reference proteome</keyword>
<evidence type="ECO:0000256" key="7">
    <source>
        <dbReference type="SAM" id="Coils"/>
    </source>
</evidence>
<comment type="subcellular location">
    <subcellularLocation>
        <location evidence="1">Cell membrane</location>
        <topology evidence="1">Multi-pass membrane protein</topology>
    </subcellularLocation>
    <subcellularLocation>
        <location evidence="6">Membrane</location>
        <topology evidence="6">Multi-pass membrane protein</topology>
    </subcellularLocation>
</comment>
<keyword evidence="7" id="KW-0175">Coiled coil</keyword>
<evidence type="ECO:0000256" key="8">
    <source>
        <dbReference type="SAM" id="Phobius"/>
    </source>
</evidence>
<keyword evidence="4 8" id="KW-1133">Transmembrane helix</keyword>
<dbReference type="Pfam" id="PF01618">
    <property type="entry name" value="MotA_ExbB"/>
    <property type="match status" value="1"/>
</dbReference>
<feature type="transmembrane region" description="Helical" evidence="8">
    <location>
        <begin position="156"/>
        <end position="178"/>
    </location>
</feature>
<feature type="domain" description="MotA/TolQ/ExbB proton channel" evidence="9">
    <location>
        <begin position="107"/>
        <end position="180"/>
    </location>
</feature>
<keyword evidence="3 8" id="KW-0812">Transmembrane</keyword>
<evidence type="ECO:0000256" key="5">
    <source>
        <dbReference type="ARBA" id="ARBA00023136"/>
    </source>
</evidence>
<keyword evidence="2" id="KW-1003">Cell membrane</keyword>
<accession>A0ABP3IXW7</accession>
<comment type="similarity">
    <text evidence="6">Belongs to the exbB/tolQ family.</text>
</comment>
<gene>
    <name evidence="10" type="ORF">GCM10008983_06250</name>
</gene>
<keyword evidence="6" id="KW-0653">Protein transport</keyword>
<organism evidence="10 11">
    <name type="scientific">Lentibacillus halophilus</name>
    <dbReference type="NCBI Taxonomy" id="295065"/>
    <lineage>
        <taxon>Bacteria</taxon>
        <taxon>Bacillati</taxon>
        <taxon>Bacillota</taxon>
        <taxon>Bacilli</taxon>
        <taxon>Bacillales</taxon>
        <taxon>Bacillaceae</taxon>
        <taxon>Lentibacillus</taxon>
    </lineage>
</organism>
<dbReference type="EMBL" id="BAAADM010000015">
    <property type="protein sequence ID" value="GAA0432423.1"/>
    <property type="molecule type" value="Genomic_DNA"/>
</dbReference>
<dbReference type="SUPFAM" id="SSF58113">
    <property type="entry name" value="Apolipoprotein A-I"/>
    <property type="match status" value="1"/>
</dbReference>
<evidence type="ECO:0000256" key="3">
    <source>
        <dbReference type="ARBA" id="ARBA00022692"/>
    </source>
</evidence>
<evidence type="ECO:0000256" key="4">
    <source>
        <dbReference type="ARBA" id="ARBA00022989"/>
    </source>
</evidence>
<sequence length="607" mass="69294">MLQLFLELFTSEKTAKDILSNSTTELIFMILLTSFFVAVLVHLSLFMRLKKLRNDIDTTNRLDMEPLSTFQAEYNRIRQEEPVNPETFVQKKFSGWRVFNVPVVNLIKMVQMTVSVFILIGVLGTFIGLTIALGSINGAGSQLVENIASVLSGIDVAFYTSIAGMGLSLFMTVLIKVLNTEHMLTDIMLKVESRLEASEQDGMTRLIGVSETIHQSIQHLQETNQQSLTGIEQAFAGFQDYTSGLQQSAKDLAAFNDGLSSNLERFQELFQHMKDVTDGFGESTTKLNNNFDALFSYFKKMDHQYERMNKALENTYERVKDVSEAQTATLNRFEESVGELRSFTSSIMEEQRSIHTSFENITKKTNDLAEKMDAHNKEFKQVFGSDLSAKLSGIITAVGDLSKDFDRMGGSISQLPEALEVINQTQAEYKHLLSDRFDDLKEFNRTFNNHLKAHSEESHAFEKQMREASQTHEKLAAQNNQLIQEINKTISQLNQSFQQRENQVEASVDVLKNTLSDYVANLEGKLGDKLDTVSRNINDSVEMTNDGLKKEFQEIRRLSEEVQQNNSRYIQKTLKDLRGEIEELNRQLDRMDRQDRMNDERLNRDDD</sequence>
<protein>
    <recommendedName>
        <fullName evidence="9">MotA/TolQ/ExbB proton channel domain-containing protein</fullName>
    </recommendedName>
</protein>
<feature type="coiled-coil region" evidence="7">
    <location>
        <begin position="451"/>
        <end position="503"/>
    </location>
</feature>
<evidence type="ECO:0000256" key="2">
    <source>
        <dbReference type="ARBA" id="ARBA00022475"/>
    </source>
</evidence>
<proteinExistence type="inferred from homology"/>
<feature type="transmembrane region" description="Helical" evidence="8">
    <location>
        <begin position="116"/>
        <end position="136"/>
    </location>
</feature>
<dbReference type="InterPro" id="IPR002898">
    <property type="entry name" value="MotA_ExbB_proton_chnl"/>
</dbReference>
<comment type="caution">
    <text evidence="10">The sequence shown here is derived from an EMBL/GenBank/DDBJ whole genome shotgun (WGS) entry which is preliminary data.</text>
</comment>
<name>A0ABP3IXW7_9BACI</name>
<evidence type="ECO:0000256" key="6">
    <source>
        <dbReference type="RuleBase" id="RU004057"/>
    </source>
</evidence>
<evidence type="ECO:0000256" key="1">
    <source>
        <dbReference type="ARBA" id="ARBA00004651"/>
    </source>
</evidence>
<reference evidence="11" key="1">
    <citation type="journal article" date="2019" name="Int. J. Syst. Evol. Microbiol.">
        <title>The Global Catalogue of Microorganisms (GCM) 10K type strain sequencing project: providing services to taxonomists for standard genome sequencing and annotation.</title>
        <authorList>
            <consortium name="The Broad Institute Genomics Platform"/>
            <consortium name="The Broad Institute Genome Sequencing Center for Infectious Disease"/>
            <person name="Wu L."/>
            <person name="Ma J."/>
        </authorList>
    </citation>
    <scope>NUCLEOTIDE SEQUENCE [LARGE SCALE GENOMIC DNA]</scope>
    <source>
        <strain evidence="11">JCM 12149</strain>
    </source>
</reference>
<evidence type="ECO:0000313" key="10">
    <source>
        <dbReference type="EMBL" id="GAA0432423.1"/>
    </source>
</evidence>
<dbReference type="Gene3D" id="1.10.287.950">
    <property type="entry name" value="Methyl-accepting chemotaxis protein"/>
    <property type="match status" value="1"/>
</dbReference>
<dbReference type="Proteomes" id="UP001501459">
    <property type="component" value="Unassembled WGS sequence"/>
</dbReference>
<evidence type="ECO:0000313" key="11">
    <source>
        <dbReference type="Proteomes" id="UP001501459"/>
    </source>
</evidence>
<feature type="coiled-coil region" evidence="7">
    <location>
        <begin position="545"/>
        <end position="594"/>
    </location>
</feature>